<evidence type="ECO:0000313" key="2">
    <source>
        <dbReference type="Proteomes" id="UP000028826"/>
    </source>
</evidence>
<dbReference type="PANTHER" id="PTHR35813">
    <property type="entry name" value="INNER MEMBRANE PROTEIN YBAN"/>
    <property type="match status" value="1"/>
</dbReference>
<dbReference type="EMBL" id="JGYG01000009">
    <property type="protein sequence ID" value="KFI27926.1"/>
    <property type="molecule type" value="Genomic_DNA"/>
</dbReference>
<gene>
    <name evidence="1" type="ORF">CN97_20000</name>
</gene>
<dbReference type="InterPro" id="IPR007401">
    <property type="entry name" value="DUF454"/>
</dbReference>
<sequence length="120" mass="13437">MRILWLLLGGLFVLLGFVGAILPIMPTVPFLIVAAFCFGRSSERMHLWLMSHPIFGPPLKDWEANRAIRRQTKWIAVLSMAVGFAFVSMFVGLPAWALAAQGVILTLVSIFIWTRPEPKT</sequence>
<dbReference type="Pfam" id="PF04304">
    <property type="entry name" value="DUF454"/>
    <property type="match status" value="1"/>
</dbReference>
<keyword evidence="2" id="KW-1185">Reference proteome</keyword>
<organism evidence="1 2">
    <name type="scientific">Haematobacter massiliensis</name>
    <dbReference type="NCBI Taxonomy" id="195105"/>
    <lineage>
        <taxon>Bacteria</taxon>
        <taxon>Pseudomonadati</taxon>
        <taxon>Pseudomonadota</taxon>
        <taxon>Alphaproteobacteria</taxon>
        <taxon>Rhodobacterales</taxon>
        <taxon>Paracoccaceae</taxon>
        <taxon>Haematobacter</taxon>
    </lineage>
</organism>
<dbReference type="PIRSF" id="PIRSF016789">
    <property type="entry name" value="DUF454"/>
    <property type="match status" value="1"/>
</dbReference>
<evidence type="ECO:0000313" key="1">
    <source>
        <dbReference type="EMBL" id="KFI27926.1"/>
    </source>
</evidence>
<dbReference type="STRING" id="195105.CN97_20000"/>
<comment type="caution">
    <text evidence="1">The sequence shown here is derived from an EMBL/GenBank/DDBJ whole genome shotgun (WGS) entry which is preliminary data.</text>
</comment>
<protein>
    <submittedName>
        <fullName evidence="1">Membrane protein</fullName>
    </submittedName>
</protein>
<name>A0A086Y0X6_9RHOB</name>
<dbReference type="PANTHER" id="PTHR35813:SF1">
    <property type="entry name" value="INNER MEMBRANE PROTEIN YBAN"/>
    <property type="match status" value="1"/>
</dbReference>
<dbReference type="OrthoDB" id="9816293at2"/>
<accession>A0A086Y0X6</accession>
<dbReference type="Proteomes" id="UP000028826">
    <property type="component" value="Unassembled WGS sequence"/>
</dbReference>
<dbReference type="GO" id="GO:0005886">
    <property type="term" value="C:plasma membrane"/>
    <property type="evidence" value="ECO:0007669"/>
    <property type="project" value="TreeGrafter"/>
</dbReference>
<dbReference type="eggNOG" id="COG2832">
    <property type="taxonomic scope" value="Bacteria"/>
</dbReference>
<proteinExistence type="predicted"/>
<dbReference type="RefSeq" id="WP_035712474.1">
    <property type="nucleotide sequence ID" value="NZ_CAMIFG010000004.1"/>
</dbReference>
<dbReference type="AlphaFoldDB" id="A0A086Y0X6"/>
<reference evidence="1 2" key="1">
    <citation type="submission" date="2014-03" db="EMBL/GenBank/DDBJ databases">
        <title>Genome of Haematobacter massiliensis CCUG 47968.</title>
        <authorList>
            <person name="Wang D."/>
            <person name="Wang G."/>
        </authorList>
    </citation>
    <scope>NUCLEOTIDE SEQUENCE [LARGE SCALE GENOMIC DNA]</scope>
    <source>
        <strain evidence="1 2">CCUG 47968</strain>
    </source>
</reference>